<dbReference type="Proteomes" id="UP000765509">
    <property type="component" value="Unassembled WGS sequence"/>
</dbReference>
<organism evidence="1 2">
    <name type="scientific">Austropuccinia psidii MF-1</name>
    <dbReference type="NCBI Taxonomy" id="1389203"/>
    <lineage>
        <taxon>Eukaryota</taxon>
        <taxon>Fungi</taxon>
        <taxon>Dikarya</taxon>
        <taxon>Basidiomycota</taxon>
        <taxon>Pucciniomycotina</taxon>
        <taxon>Pucciniomycetes</taxon>
        <taxon>Pucciniales</taxon>
        <taxon>Sphaerophragmiaceae</taxon>
        <taxon>Austropuccinia</taxon>
    </lineage>
</organism>
<dbReference type="EMBL" id="AVOT02009202">
    <property type="protein sequence ID" value="MBW0487588.1"/>
    <property type="molecule type" value="Genomic_DNA"/>
</dbReference>
<comment type="caution">
    <text evidence="1">The sequence shown here is derived from an EMBL/GenBank/DDBJ whole genome shotgun (WGS) entry which is preliminary data.</text>
</comment>
<keyword evidence="2" id="KW-1185">Reference proteome</keyword>
<protein>
    <submittedName>
        <fullName evidence="1">Uncharacterized protein</fullName>
    </submittedName>
</protein>
<proteinExistence type="predicted"/>
<name>A0A9Q3CRL3_9BASI</name>
<accession>A0A9Q3CRL3</accession>
<gene>
    <name evidence="1" type="ORF">O181_027303</name>
</gene>
<reference evidence="1" key="1">
    <citation type="submission" date="2021-03" db="EMBL/GenBank/DDBJ databases">
        <title>Draft genome sequence of rust myrtle Austropuccinia psidii MF-1, a brazilian biotype.</title>
        <authorList>
            <person name="Quecine M.C."/>
            <person name="Pachon D.M.R."/>
            <person name="Bonatelli M.L."/>
            <person name="Correr F.H."/>
            <person name="Franceschini L.M."/>
            <person name="Leite T.F."/>
            <person name="Margarido G.R.A."/>
            <person name="Almeida C.A."/>
            <person name="Ferrarezi J.A."/>
            <person name="Labate C.A."/>
        </authorList>
    </citation>
    <scope>NUCLEOTIDE SEQUENCE</scope>
    <source>
        <strain evidence="1">MF-1</strain>
    </source>
</reference>
<dbReference type="AlphaFoldDB" id="A0A9Q3CRL3"/>
<evidence type="ECO:0000313" key="2">
    <source>
        <dbReference type="Proteomes" id="UP000765509"/>
    </source>
</evidence>
<evidence type="ECO:0000313" key="1">
    <source>
        <dbReference type="EMBL" id="MBW0487588.1"/>
    </source>
</evidence>
<sequence>MTTTQPLLACLQKKEPLQILFKSMTMLVKDPNSYLEHELVNNPQGPLPKGLHEAQVLLKKKSTTAHSTIKAKPAKNSCSRFKTSSSRRQLFQGLTHSLAIFSQFPRMLLPQSSSMEGDSQLSNQNWSLEENKLARYLPSAQSDSLHSNQALSLEQKCSHEGDKSVKEGFAVHL</sequence>